<keyword evidence="1" id="KW-1133">Transmembrane helix</keyword>
<dbReference type="EMBL" id="KZ821470">
    <property type="protein sequence ID" value="PYH32004.1"/>
    <property type="molecule type" value="Genomic_DNA"/>
</dbReference>
<feature type="signal peptide" evidence="2">
    <location>
        <begin position="1"/>
        <end position="19"/>
    </location>
</feature>
<dbReference type="AlphaFoldDB" id="A0A318YDB4"/>
<evidence type="ECO:0000256" key="2">
    <source>
        <dbReference type="SAM" id="SignalP"/>
    </source>
</evidence>
<reference evidence="3" key="1">
    <citation type="submission" date="2016-12" db="EMBL/GenBank/DDBJ databases">
        <title>The genomes of Aspergillus section Nigri reveals drivers in fungal speciation.</title>
        <authorList>
            <consortium name="DOE Joint Genome Institute"/>
            <person name="Vesth T.C."/>
            <person name="Nybo J."/>
            <person name="Theobald S."/>
            <person name="Brandl J."/>
            <person name="Frisvad J.C."/>
            <person name="Nielsen K.F."/>
            <person name="Lyhne E.K."/>
            <person name="Kogle M.E."/>
            <person name="Kuo A."/>
            <person name="Riley R."/>
            <person name="Clum A."/>
            <person name="Nolan M."/>
            <person name="Lipzen A."/>
            <person name="Salamov A."/>
            <person name="Henrissat B."/>
            <person name="Wiebenga A."/>
            <person name="De Vries R.P."/>
            <person name="Grigoriev I.V."/>
            <person name="Mortensen U.H."/>
            <person name="Andersen M.R."/>
            <person name="Baker S.E."/>
        </authorList>
    </citation>
    <scope>NUCLEOTIDE SEQUENCE [LARGE SCALE GENOMIC DNA]</scope>
    <source>
        <strain evidence="3">CBS 115656</strain>
    </source>
</reference>
<evidence type="ECO:0000313" key="3">
    <source>
        <dbReference type="EMBL" id="PYH32004.1"/>
    </source>
</evidence>
<sequence length="80" mass="8620">MAATALAAAAALLVPLLLGLTEVNTSYVDHNIKGSPDQYDFTTGTIALCGILLQALHWRVILAGFAVECLWRHSQARLEN</sequence>
<keyword evidence="1" id="KW-0472">Membrane</keyword>
<name>A0A318YDB4_ASPNB</name>
<evidence type="ECO:0000313" key="4">
    <source>
        <dbReference type="Proteomes" id="UP000247647"/>
    </source>
</evidence>
<protein>
    <submittedName>
        <fullName evidence="3">Uncharacterized protein</fullName>
    </submittedName>
</protein>
<keyword evidence="1" id="KW-0812">Transmembrane</keyword>
<feature type="transmembrane region" description="Helical" evidence="1">
    <location>
        <begin position="43"/>
        <end position="67"/>
    </location>
</feature>
<accession>A0A318YDB4</accession>
<dbReference type="GeneID" id="37129898"/>
<keyword evidence="4" id="KW-1185">Reference proteome</keyword>
<organism evidence="3 4">
    <name type="scientific">Aspergillus neoniger (strain CBS 115656)</name>
    <dbReference type="NCBI Taxonomy" id="1448310"/>
    <lineage>
        <taxon>Eukaryota</taxon>
        <taxon>Fungi</taxon>
        <taxon>Dikarya</taxon>
        <taxon>Ascomycota</taxon>
        <taxon>Pezizomycotina</taxon>
        <taxon>Eurotiomycetes</taxon>
        <taxon>Eurotiomycetidae</taxon>
        <taxon>Eurotiales</taxon>
        <taxon>Aspergillaceae</taxon>
        <taxon>Aspergillus</taxon>
        <taxon>Aspergillus subgen. Circumdati</taxon>
    </lineage>
</organism>
<proteinExistence type="predicted"/>
<dbReference type="RefSeq" id="XP_025477482.1">
    <property type="nucleotide sequence ID" value="XM_025627442.1"/>
</dbReference>
<dbReference type="Proteomes" id="UP000247647">
    <property type="component" value="Unassembled WGS sequence"/>
</dbReference>
<keyword evidence="2" id="KW-0732">Signal</keyword>
<gene>
    <name evidence="3" type="ORF">BO87DRAFT_428245</name>
</gene>
<evidence type="ECO:0000256" key="1">
    <source>
        <dbReference type="SAM" id="Phobius"/>
    </source>
</evidence>
<feature type="chain" id="PRO_5016437977" evidence="2">
    <location>
        <begin position="20"/>
        <end position="80"/>
    </location>
</feature>